<name>A0ABS5PWJ5_9FIRM</name>
<sequence length="64" mass="7390">QYIYAICIVTNDYGKTRELFHRGIDKAKEQGKVKSRGLKQQIKTANEVTSHWQQSVLLFILHAS</sequence>
<dbReference type="EMBL" id="JAHBCL010000055">
    <property type="protein sequence ID" value="MBS7528722.1"/>
    <property type="molecule type" value="Genomic_DNA"/>
</dbReference>
<evidence type="ECO:0008006" key="3">
    <source>
        <dbReference type="Google" id="ProtNLM"/>
    </source>
</evidence>
<feature type="non-terminal residue" evidence="1">
    <location>
        <position position="1"/>
    </location>
</feature>
<reference evidence="1 2" key="1">
    <citation type="submission" date="2021-05" db="EMBL/GenBank/DDBJ databases">
        <title>Fusibacter ferrireducens sp. nov., an anaerobic, sulfur- and Fe-reducing bacterium isolated from the mangrove sediment.</title>
        <authorList>
            <person name="Qiu D."/>
        </authorList>
    </citation>
    <scope>NUCLEOTIDE SEQUENCE [LARGE SCALE GENOMIC DNA]</scope>
    <source>
        <strain evidence="1 2">DSM 12116</strain>
    </source>
</reference>
<comment type="caution">
    <text evidence="1">The sequence shown here is derived from an EMBL/GenBank/DDBJ whole genome shotgun (WGS) entry which is preliminary data.</text>
</comment>
<accession>A0ABS5PWJ5</accession>
<dbReference type="RefSeq" id="WP_213238578.1">
    <property type="nucleotide sequence ID" value="NZ_JAHBCL010000055.1"/>
</dbReference>
<proteinExistence type="predicted"/>
<dbReference type="Proteomes" id="UP000746471">
    <property type="component" value="Unassembled WGS sequence"/>
</dbReference>
<protein>
    <recommendedName>
        <fullName evidence="3">Transposase</fullName>
    </recommendedName>
</protein>
<organism evidence="1 2">
    <name type="scientific">Fusibacter paucivorans</name>
    <dbReference type="NCBI Taxonomy" id="76009"/>
    <lineage>
        <taxon>Bacteria</taxon>
        <taxon>Bacillati</taxon>
        <taxon>Bacillota</taxon>
        <taxon>Clostridia</taxon>
        <taxon>Eubacteriales</taxon>
        <taxon>Eubacteriales Family XII. Incertae Sedis</taxon>
        <taxon>Fusibacter</taxon>
    </lineage>
</organism>
<evidence type="ECO:0000313" key="1">
    <source>
        <dbReference type="EMBL" id="MBS7528722.1"/>
    </source>
</evidence>
<keyword evidence="2" id="KW-1185">Reference proteome</keyword>
<evidence type="ECO:0000313" key="2">
    <source>
        <dbReference type="Proteomes" id="UP000746471"/>
    </source>
</evidence>
<gene>
    <name evidence="1" type="ORF">KHM83_18805</name>
</gene>